<sequence length="102" mass="11181">MTSLAEILAQDRRCVVLRALQEDHDYSLNEDTLRSVLASFGHGVIKRDLIRADLAWLEEQRLLRVEKLAAASGELWIATLTADGAAVAQGAPHPGVARPQPR</sequence>
<name>A0A2W7IJ11_9PROT</name>
<dbReference type="AlphaFoldDB" id="A0A2W7IJ11"/>
<organism evidence="1 2">
    <name type="scientific">Humitalea rosea</name>
    <dbReference type="NCBI Taxonomy" id="990373"/>
    <lineage>
        <taxon>Bacteria</taxon>
        <taxon>Pseudomonadati</taxon>
        <taxon>Pseudomonadota</taxon>
        <taxon>Alphaproteobacteria</taxon>
        <taxon>Acetobacterales</taxon>
        <taxon>Roseomonadaceae</taxon>
        <taxon>Humitalea</taxon>
    </lineage>
</organism>
<evidence type="ECO:0000313" key="2">
    <source>
        <dbReference type="Proteomes" id="UP000249688"/>
    </source>
</evidence>
<accession>A0A2W7IJ11</accession>
<proteinExistence type="predicted"/>
<reference evidence="1 2" key="1">
    <citation type="submission" date="2018-06" db="EMBL/GenBank/DDBJ databases">
        <title>Genomic Encyclopedia of Archaeal and Bacterial Type Strains, Phase II (KMG-II): from individual species to whole genera.</title>
        <authorList>
            <person name="Goeker M."/>
        </authorList>
    </citation>
    <scope>NUCLEOTIDE SEQUENCE [LARGE SCALE GENOMIC DNA]</scope>
    <source>
        <strain evidence="1 2">DSM 24525</strain>
    </source>
</reference>
<dbReference type="EMBL" id="QKYU01000008">
    <property type="protein sequence ID" value="PZW46855.1"/>
    <property type="molecule type" value="Genomic_DNA"/>
</dbReference>
<evidence type="ECO:0000313" key="1">
    <source>
        <dbReference type="EMBL" id="PZW46855.1"/>
    </source>
</evidence>
<evidence type="ECO:0008006" key="3">
    <source>
        <dbReference type="Google" id="ProtNLM"/>
    </source>
</evidence>
<dbReference type="OrthoDB" id="7855192at2"/>
<gene>
    <name evidence="1" type="ORF">C8P66_108134</name>
</gene>
<dbReference type="RefSeq" id="WP_111397874.1">
    <property type="nucleotide sequence ID" value="NZ_QKYU01000008.1"/>
</dbReference>
<comment type="caution">
    <text evidence="1">The sequence shown here is derived from an EMBL/GenBank/DDBJ whole genome shotgun (WGS) entry which is preliminary data.</text>
</comment>
<keyword evidence="2" id="KW-1185">Reference proteome</keyword>
<protein>
    <recommendedName>
        <fullName evidence="3">ArsR family transcriptional regulator</fullName>
    </recommendedName>
</protein>
<dbReference type="Proteomes" id="UP000249688">
    <property type="component" value="Unassembled WGS sequence"/>
</dbReference>